<dbReference type="Proteomes" id="UP000054477">
    <property type="component" value="Unassembled WGS sequence"/>
</dbReference>
<dbReference type="AlphaFoldDB" id="A0A0C9XHG8"/>
<name>A0A0C9XHG8_9AGAR</name>
<evidence type="ECO:0000313" key="2">
    <source>
        <dbReference type="Proteomes" id="UP000054477"/>
    </source>
</evidence>
<reference evidence="1 2" key="1">
    <citation type="submission" date="2014-04" db="EMBL/GenBank/DDBJ databases">
        <authorList>
            <consortium name="DOE Joint Genome Institute"/>
            <person name="Kuo A."/>
            <person name="Kohler A."/>
            <person name="Nagy L.G."/>
            <person name="Floudas D."/>
            <person name="Copeland A."/>
            <person name="Barry K.W."/>
            <person name="Cichocki N."/>
            <person name="Veneault-Fourrey C."/>
            <person name="LaButti K."/>
            <person name="Lindquist E.A."/>
            <person name="Lipzen A."/>
            <person name="Lundell T."/>
            <person name="Morin E."/>
            <person name="Murat C."/>
            <person name="Sun H."/>
            <person name="Tunlid A."/>
            <person name="Henrissat B."/>
            <person name="Grigoriev I.V."/>
            <person name="Hibbett D.S."/>
            <person name="Martin F."/>
            <person name="Nordberg H.P."/>
            <person name="Cantor M.N."/>
            <person name="Hua S.X."/>
        </authorList>
    </citation>
    <scope>NUCLEOTIDE SEQUENCE [LARGE SCALE GENOMIC DNA]</scope>
    <source>
        <strain evidence="1 2">LaAM-08-1</strain>
    </source>
</reference>
<dbReference type="EMBL" id="KN838701">
    <property type="protein sequence ID" value="KIJ97101.1"/>
    <property type="molecule type" value="Genomic_DNA"/>
</dbReference>
<keyword evidence="2" id="KW-1185">Reference proteome</keyword>
<dbReference type="HOGENOM" id="CLU_2097254_0_0_1"/>
<organism evidence="1 2">
    <name type="scientific">Laccaria amethystina LaAM-08-1</name>
    <dbReference type="NCBI Taxonomy" id="1095629"/>
    <lineage>
        <taxon>Eukaryota</taxon>
        <taxon>Fungi</taxon>
        <taxon>Dikarya</taxon>
        <taxon>Basidiomycota</taxon>
        <taxon>Agaricomycotina</taxon>
        <taxon>Agaricomycetes</taxon>
        <taxon>Agaricomycetidae</taxon>
        <taxon>Agaricales</taxon>
        <taxon>Agaricineae</taxon>
        <taxon>Hydnangiaceae</taxon>
        <taxon>Laccaria</taxon>
    </lineage>
</organism>
<reference evidence="2" key="2">
    <citation type="submission" date="2015-01" db="EMBL/GenBank/DDBJ databases">
        <title>Evolutionary Origins and Diversification of the Mycorrhizal Mutualists.</title>
        <authorList>
            <consortium name="DOE Joint Genome Institute"/>
            <consortium name="Mycorrhizal Genomics Consortium"/>
            <person name="Kohler A."/>
            <person name="Kuo A."/>
            <person name="Nagy L.G."/>
            <person name="Floudas D."/>
            <person name="Copeland A."/>
            <person name="Barry K.W."/>
            <person name="Cichocki N."/>
            <person name="Veneault-Fourrey C."/>
            <person name="LaButti K."/>
            <person name="Lindquist E.A."/>
            <person name="Lipzen A."/>
            <person name="Lundell T."/>
            <person name="Morin E."/>
            <person name="Murat C."/>
            <person name="Riley R."/>
            <person name="Ohm R."/>
            <person name="Sun H."/>
            <person name="Tunlid A."/>
            <person name="Henrissat B."/>
            <person name="Grigoriev I.V."/>
            <person name="Hibbett D.S."/>
            <person name="Martin F."/>
        </authorList>
    </citation>
    <scope>NUCLEOTIDE SEQUENCE [LARGE SCALE GENOMIC DNA]</scope>
    <source>
        <strain evidence="2">LaAM-08-1</strain>
    </source>
</reference>
<evidence type="ECO:0000313" key="1">
    <source>
        <dbReference type="EMBL" id="KIJ97101.1"/>
    </source>
</evidence>
<protein>
    <submittedName>
        <fullName evidence="1">Uncharacterized protein</fullName>
    </submittedName>
</protein>
<sequence>MSICSWPSPIHQISKDSVTPKSFVNMPTTSHRTINNTLWAPSTCGAQGVFTTRLEPEPQIFLKTVRNFLSLGFYRLTRQLQGTPLLIPRHIYHTRAREATIRFSPRGVGSSHPSPA</sequence>
<accession>A0A0C9XHG8</accession>
<proteinExistence type="predicted"/>
<gene>
    <name evidence="1" type="ORF">K443DRAFT_258728</name>
</gene>